<sequence>MPHRPSRGGISRVDLLAAYIRAGSLKHWISDRAVALIKYRRDTPAGPDYNLARRIIRRQVKVSVRTDPSDENLVDLEYADDIVLVFEEAQALLDELTTAFRMNFASTKCKVMLLDKRSHRVTWRPTTARQSWTKLNHVFIIYRWKVSIKDGRSSYGMQLNSGHAILRARLSIRFPTALRVRKHGSSIHQVLQVLLAHMDDEDCLEIERNSFDQPTKRRRVGRKRCKNDGRAVHLRNRFHEPSPEHFKGQSDLSHLSQPLGKPSLPEWSVHTSPPATTEIHREISILKPGKQSDGHNSEEMELEQNANGIDLLGNHPSFQKGRKNVIRKP</sequence>
<gene>
    <name evidence="2" type="ORF">CLF_100905</name>
</gene>
<dbReference type="AlphaFoldDB" id="G7Y4I4"/>
<proteinExistence type="predicted"/>
<reference evidence="2" key="1">
    <citation type="journal article" date="2011" name="Genome Biol.">
        <title>The draft genome of the carcinogenic human liver fluke Clonorchis sinensis.</title>
        <authorList>
            <person name="Wang X."/>
            <person name="Chen W."/>
            <person name="Huang Y."/>
            <person name="Sun J."/>
            <person name="Men J."/>
            <person name="Liu H."/>
            <person name="Luo F."/>
            <person name="Guo L."/>
            <person name="Lv X."/>
            <person name="Deng C."/>
            <person name="Zhou C."/>
            <person name="Fan Y."/>
            <person name="Li X."/>
            <person name="Huang L."/>
            <person name="Hu Y."/>
            <person name="Liang C."/>
            <person name="Hu X."/>
            <person name="Xu J."/>
            <person name="Yu X."/>
        </authorList>
    </citation>
    <scope>NUCLEOTIDE SEQUENCE [LARGE SCALE GENOMIC DNA]</scope>
    <source>
        <strain evidence="2">Henan</strain>
    </source>
</reference>
<feature type="compositionally biased region" description="Basic and acidic residues" evidence="1">
    <location>
        <begin position="278"/>
        <end position="298"/>
    </location>
</feature>
<reference key="2">
    <citation type="submission" date="2011-10" db="EMBL/GenBank/DDBJ databases">
        <title>The genome and transcriptome sequence of Clonorchis sinensis provide insights into the carcinogenic liver fluke.</title>
        <authorList>
            <person name="Wang X."/>
            <person name="Huang Y."/>
            <person name="Chen W."/>
            <person name="Liu H."/>
            <person name="Guo L."/>
            <person name="Chen Y."/>
            <person name="Luo F."/>
            <person name="Zhou W."/>
            <person name="Sun J."/>
            <person name="Mao Q."/>
            <person name="Liang P."/>
            <person name="Zhou C."/>
            <person name="Tian Y."/>
            <person name="Men J."/>
            <person name="Lv X."/>
            <person name="Huang L."/>
            <person name="Zhou J."/>
            <person name="Hu Y."/>
            <person name="Li R."/>
            <person name="Zhang F."/>
            <person name="Lei H."/>
            <person name="Li X."/>
            <person name="Hu X."/>
            <person name="Liang C."/>
            <person name="Xu J."/>
            <person name="Wu Z."/>
            <person name="Yu X."/>
        </authorList>
    </citation>
    <scope>NUCLEOTIDE SEQUENCE</scope>
    <source>
        <strain>Henan</strain>
    </source>
</reference>
<organism evidence="2 3">
    <name type="scientific">Clonorchis sinensis</name>
    <name type="common">Chinese liver fluke</name>
    <dbReference type="NCBI Taxonomy" id="79923"/>
    <lineage>
        <taxon>Eukaryota</taxon>
        <taxon>Metazoa</taxon>
        <taxon>Spiralia</taxon>
        <taxon>Lophotrochozoa</taxon>
        <taxon>Platyhelminthes</taxon>
        <taxon>Trematoda</taxon>
        <taxon>Digenea</taxon>
        <taxon>Opisthorchiida</taxon>
        <taxon>Opisthorchiata</taxon>
        <taxon>Opisthorchiidae</taxon>
        <taxon>Clonorchis</taxon>
    </lineage>
</organism>
<accession>G7Y4I4</accession>
<feature type="compositionally biased region" description="Basic residues" evidence="1">
    <location>
        <begin position="320"/>
        <end position="329"/>
    </location>
</feature>
<evidence type="ECO:0000256" key="1">
    <source>
        <dbReference type="SAM" id="MobiDB-lite"/>
    </source>
</evidence>
<evidence type="ECO:0008006" key="4">
    <source>
        <dbReference type="Google" id="ProtNLM"/>
    </source>
</evidence>
<name>G7Y4I4_CLOSI</name>
<protein>
    <recommendedName>
        <fullName evidence="4">Reverse transcriptase domain-containing protein</fullName>
    </recommendedName>
</protein>
<dbReference type="Proteomes" id="UP000008909">
    <property type="component" value="Unassembled WGS sequence"/>
</dbReference>
<feature type="compositionally biased region" description="Basic and acidic residues" evidence="1">
    <location>
        <begin position="238"/>
        <end position="248"/>
    </location>
</feature>
<keyword evidence="3" id="KW-1185">Reference proteome</keyword>
<evidence type="ECO:0000313" key="2">
    <source>
        <dbReference type="EMBL" id="GAA47870.1"/>
    </source>
</evidence>
<evidence type="ECO:0000313" key="3">
    <source>
        <dbReference type="Proteomes" id="UP000008909"/>
    </source>
</evidence>
<feature type="region of interest" description="Disordered" evidence="1">
    <location>
        <begin position="238"/>
        <end position="329"/>
    </location>
</feature>
<dbReference type="EMBL" id="DF142858">
    <property type="protein sequence ID" value="GAA47870.1"/>
    <property type="molecule type" value="Genomic_DNA"/>
</dbReference>